<name>A0A4S3M4K9_9FLAO</name>
<evidence type="ECO:0000313" key="2">
    <source>
        <dbReference type="EMBL" id="THD69251.1"/>
    </source>
</evidence>
<gene>
    <name evidence="2" type="ORF">E7Z59_02660</name>
</gene>
<proteinExistence type="predicted"/>
<evidence type="ECO:0000313" key="3">
    <source>
        <dbReference type="Proteomes" id="UP000305939"/>
    </source>
</evidence>
<organism evidence="2 3">
    <name type="scientific">Robertkochia marina</name>
    <dbReference type="NCBI Taxonomy" id="1227945"/>
    <lineage>
        <taxon>Bacteria</taxon>
        <taxon>Pseudomonadati</taxon>
        <taxon>Bacteroidota</taxon>
        <taxon>Flavobacteriia</taxon>
        <taxon>Flavobacteriales</taxon>
        <taxon>Flavobacteriaceae</taxon>
        <taxon>Robertkochia</taxon>
    </lineage>
</organism>
<dbReference type="EMBL" id="SSMC01000001">
    <property type="protein sequence ID" value="THD69251.1"/>
    <property type="molecule type" value="Genomic_DNA"/>
</dbReference>
<dbReference type="AlphaFoldDB" id="A0A4S3M4K9"/>
<feature type="signal peptide" evidence="1">
    <location>
        <begin position="1"/>
        <end position="19"/>
    </location>
</feature>
<reference evidence="2 3" key="1">
    <citation type="submission" date="2019-04" db="EMBL/GenBank/DDBJ databases">
        <title>Draft genome sequence of Robertkochia marina CC-AMO-30D.</title>
        <authorList>
            <person name="Hameed A."/>
            <person name="Lin S.-Y."/>
            <person name="Shahina M."/>
            <person name="Lai W.-A."/>
            <person name="Young C.-C."/>
        </authorList>
    </citation>
    <scope>NUCLEOTIDE SEQUENCE [LARGE SCALE GENOMIC DNA]</scope>
    <source>
        <strain evidence="2 3">CC-AMO-30D</strain>
    </source>
</reference>
<keyword evidence="1" id="KW-0732">Signal</keyword>
<dbReference type="RefSeq" id="WP_136334741.1">
    <property type="nucleotide sequence ID" value="NZ_QXMP01000001.1"/>
</dbReference>
<evidence type="ECO:0000256" key="1">
    <source>
        <dbReference type="SAM" id="SignalP"/>
    </source>
</evidence>
<sequence>MRLASLLLLFCIYTSFSKAQSSPFLISESDAHRDLNNLGKIEALYTHEDKTTSIFRMQFSNDTSAEGAYNIIMNQLSPGMEEWTQTKFPKPKSETLTGHTYYQDEIHFFFYDKIVNNKTSIILRSVNLKNKEYTHKVLFAIDTDKKEMVSDGKSPTKIMVKSSSDGRFVAIISRNSTKAEHAFTLKVVDMNEKNIFFEKKLMDQRGGNYLLKDLYVNENGRVYSLVKEYFKGKQEKQGSKRNYRYLLHENNPQEHRRTIVDISDLFVSSLKMEVQENTMNLIGFYGLKMNVYGFHGVNKIEDTDGLVMVKIDKSNLEEQSLNLVPVSEIMLRQLFHTTPGSKTTNKRPENMHLDHLIRDEEGNLYVIGESYEFQQGGAVMVPGGMNSFGGPPMVTFYTGSGGVHGDMIIFKLNAAGILLWGRGVLKNGVSYYTPIVVGQDLHILFNAGKKPRPLGDGRTQFTLKAKRNSSLFDLHFNAQGRMSYTAIRNNSKNSFYKPLPFSFQKDPFLFTDREGSTIRFMSISATQEEVTSALESSVEE</sequence>
<dbReference type="Proteomes" id="UP000305939">
    <property type="component" value="Unassembled WGS sequence"/>
</dbReference>
<protein>
    <submittedName>
        <fullName evidence="2">Uncharacterized protein</fullName>
    </submittedName>
</protein>
<feature type="chain" id="PRO_5020698730" evidence="1">
    <location>
        <begin position="20"/>
        <end position="540"/>
    </location>
</feature>
<keyword evidence="3" id="KW-1185">Reference proteome</keyword>
<comment type="caution">
    <text evidence="2">The sequence shown here is derived from an EMBL/GenBank/DDBJ whole genome shotgun (WGS) entry which is preliminary data.</text>
</comment>
<accession>A0A4S3M4K9</accession>